<evidence type="ECO:0008006" key="9">
    <source>
        <dbReference type="Google" id="ProtNLM"/>
    </source>
</evidence>
<dbReference type="GO" id="GO:0009977">
    <property type="term" value="F:proton motive force dependent protein transmembrane transporter activity"/>
    <property type="evidence" value="ECO:0007669"/>
    <property type="project" value="TreeGrafter"/>
</dbReference>
<dbReference type="Pfam" id="PF00902">
    <property type="entry name" value="TatC"/>
    <property type="match status" value="1"/>
</dbReference>
<evidence type="ECO:0000256" key="1">
    <source>
        <dbReference type="ARBA" id="ARBA00004141"/>
    </source>
</evidence>
<dbReference type="InterPro" id="IPR002033">
    <property type="entry name" value="TatC"/>
</dbReference>
<sequence>MSGAQMYQQRLSSSCCCLNSIFPNSTHRFLPQSVQLASKRPRLQLNFSQKKLPRKWSRTICFATDDLKQNEQLPLSTVGVEDRPDGMGLTESSLVGILKELNYEPDNIGQEDRKSALYDILYPSKELLPDDKEMSLFDHLEELRQRIFVSVLAVGAAILGCFAFSKDLIILLEAPVKEQGVRFLQLAPGEFFFTTLKVSGYCGLLLGSPLILYEIIAFVLPGLTRAERRFLGPIVLGSSVLFYAGIAFSYFVLTPAALTFFVNYAEGAVESLWSIDQYFEFVLILMFSTGLSFQVPVIQLLLGQTGLVSGDQMLSIWRYVVVGAVVVAAVLTPSTDPLTQMLLAGPLLGLYLGGAWMVKLLGR</sequence>
<evidence type="ECO:0000256" key="2">
    <source>
        <dbReference type="ARBA" id="ARBA00008882"/>
    </source>
</evidence>
<dbReference type="PROSITE" id="PS01218">
    <property type="entry name" value="TATC"/>
    <property type="match status" value="1"/>
</dbReference>
<keyword evidence="3 6" id="KW-0812">Transmembrane</keyword>
<feature type="transmembrane region" description="Helical" evidence="6">
    <location>
        <begin position="338"/>
        <end position="358"/>
    </location>
</feature>
<dbReference type="PANTHER" id="PTHR30371">
    <property type="entry name" value="SEC-INDEPENDENT PROTEIN TRANSLOCASE PROTEIN TATC"/>
    <property type="match status" value="1"/>
</dbReference>
<feature type="transmembrane region" description="Helical" evidence="6">
    <location>
        <begin position="281"/>
        <end position="302"/>
    </location>
</feature>
<gene>
    <name evidence="7" type="ORF">Cgig2_031675</name>
</gene>
<dbReference type="GO" id="GO:0043953">
    <property type="term" value="P:protein transport by the Tat complex"/>
    <property type="evidence" value="ECO:0007669"/>
    <property type="project" value="TreeGrafter"/>
</dbReference>
<evidence type="ECO:0000256" key="3">
    <source>
        <dbReference type="ARBA" id="ARBA00022692"/>
    </source>
</evidence>
<dbReference type="AlphaFoldDB" id="A0A9Q1KRQ6"/>
<keyword evidence="5 6" id="KW-0472">Membrane</keyword>
<dbReference type="Proteomes" id="UP001153076">
    <property type="component" value="Unassembled WGS sequence"/>
</dbReference>
<keyword evidence="4 6" id="KW-1133">Transmembrane helix</keyword>
<evidence type="ECO:0000256" key="5">
    <source>
        <dbReference type="ARBA" id="ARBA00023136"/>
    </source>
</evidence>
<proteinExistence type="inferred from homology"/>
<evidence type="ECO:0000313" key="8">
    <source>
        <dbReference type="Proteomes" id="UP001153076"/>
    </source>
</evidence>
<organism evidence="7 8">
    <name type="scientific">Carnegiea gigantea</name>
    <dbReference type="NCBI Taxonomy" id="171969"/>
    <lineage>
        <taxon>Eukaryota</taxon>
        <taxon>Viridiplantae</taxon>
        <taxon>Streptophyta</taxon>
        <taxon>Embryophyta</taxon>
        <taxon>Tracheophyta</taxon>
        <taxon>Spermatophyta</taxon>
        <taxon>Magnoliopsida</taxon>
        <taxon>eudicotyledons</taxon>
        <taxon>Gunneridae</taxon>
        <taxon>Pentapetalae</taxon>
        <taxon>Caryophyllales</taxon>
        <taxon>Cactineae</taxon>
        <taxon>Cactaceae</taxon>
        <taxon>Cactoideae</taxon>
        <taxon>Echinocereeae</taxon>
        <taxon>Carnegiea</taxon>
    </lineage>
</organism>
<dbReference type="EMBL" id="JAKOGI010000036">
    <property type="protein sequence ID" value="KAJ8447621.1"/>
    <property type="molecule type" value="Genomic_DNA"/>
</dbReference>
<comment type="caution">
    <text evidence="7">The sequence shown here is derived from an EMBL/GenBank/DDBJ whole genome shotgun (WGS) entry which is preliminary data.</text>
</comment>
<dbReference type="InterPro" id="IPR019820">
    <property type="entry name" value="Sec-indep_translocase_CS"/>
</dbReference>
<evidence type="ECO:0000256" key="6">
    <source>
        <dbReference type="SAM" id="Phobius"/>
    </source>
</evidence>
<feature type="transmembrane region" description="Helical" evidence="6">
    <location>
        <begin position="198"/>
        <end position="220"/>
    </location>
</feature>
<dbReference type="GO" id="GO:0033281">
    <property type="term" value="C:TAT protein transport complex"/>
    <property type="evidence" value="ECO:0007669"/>
    <property type="project" value="TreeGrafter"/>
</dbReference>
<dbReference type="NCBIfam" id="TIGR00945">
    <property type="entry name" value="tatC"/>
    <property type="match status" value="1"/>
</dbReference>
<feature type="transmembrane region" description="Helical" evidence="6">
    <location>
        <begin position="240"/>
        <end position="261"/>
    </location>
</feature>
<protein>
    <recommendedName>
        <fullName evidence="9">Sec-independent protein translocase protein TATC, chloroplastic</fullName>
    </recommendedName>
</protein>
<dbReference type="PANTHER" id="PTHR30371:SF0">
    <property type="entry name" value="SEC-INDEPENDENT PROTEIN TRANSLOCASE PROTEIN TATC, CHLOROPLASTIC-RELATED"/>
    <property type="match status" value="1"/>
</dbReference>
<feature type="transmembrane region" description="Helical" evidence="6">
    <location>
        <begin position="314"/>
        <end position="332"/>
    </location>
</feature>
<dbReference type="HAMAP" id="MF_00902">
    <property type="entry name" value="TatC"/>
    <property type="match status" value="1"/>
</dbReference>
<name>A0A9Q1KRQ6_9CARY</name>
<dbReference type="GO" id="GO:0065002">
    <property type="term" value="P:intracellular protein transmembrane transport"/>
    <property type="evidence" value="ECO:0007669"/>
    <property type="project" value="TreeGrafter"/>
</dbReference>
<keyword evidence="8" id="KW-1185">Reference proteome</keyword>
<evidence type="ECO:0000256" key="4">
    <source>
        <dbReference type="ARBA" id="ARBA00022989"/>
    </source>
</evidence>
<accession>A0A9Q1KRQ6</accession>
<dbReference type="OrthoDB" id="36838at2759"/>
<evidence type="ECO:0000313" key="7">
    <source>
        <dbReference type="EMBL" id="KAJ8447621.1"/>
    </source>
</evidence>
<dbReference type="PRINTS" id="PR01840">
    <property type="entry name" value="TATCFAMILY"/>
</dbReference>
<reference evidence="7" key="1">
    <citation type="submission" date="2022-04" db="EMBL/GenBank/DDBJ databases">
        <title>Carnegiea gigantea Genome sequencing and assembly v2.</title>
        <authorList>
            <person name="Copetti D."/>
            <person name="Sanderson M.J."/>
            <person name="Burquez A."/>
            <person name="Wojciechowski M.F."/>
        </authorList>
    </citation>
    <scope>NUCLEOTIDE SEQUENCE</scope>
    <source>
        <strain evidence="7">SGP5-SGP5p</strain>
        <tissue evidence="7">Aerial part</tissue>
    </source>
</reference>
<comment type="similarity">
    <text evidence="2">Belongs to the TatC family.</text>
</comment>
<feature type="transmembrane region" description="Helical" evidence="6">
    <location>
        <begin position="147"/>
        <end position="165"/>
    </location>
</feature>
<comment type="subcellular location">
    <subcellularLocation>
        <location evidence="1">Membrane</location>
        <topology evidence="1">Multi-pass membrane protein</topology>
    </subcellularLocation>
</comment>